<dbReference type="Proteomes" id="UP000199159">
    <property type="component" value="Unassembled WGS sequence"/>
</dbReference>
<evidence type="ECO:0000313" key="1">
    <source>
        <dbReference type="EMBL" id="SDP64071.1"/>
    </source>
</evidence>
<organism evidence="1 2">
    <name type="scientific">Litchfieldia salsa</name>
    <dbReference type="NCBI Taxonomy" id="930152"/>
    <lineage>
        <taxon>Bacteria</taxon>
        <taxon>Bacillati</taxon>
        <taxon>Bacillota</taxon>
        <taxon>Bacilli</taxon>
        <taxon>Bacillales</taxon>
        <taxon>Bacillaceae</taxon>
        <taxon>Litchfieldia</taxon>
    </lineage>
</organism>
<gene>
    <name evidence="1" type="ORF">SAMN05216565_104314</name>
</gene>
<dbReference type="EMBL" id="FNJU01000004">
    <property type="protein sequence ID" value="SDP64071.1"/>
    <property type="molecule type" value="Genomic_DNA"/>
</dbReference>
<name>A0A1H0UD59_9BACI</name>
<dbReference type="OrthoDB" id="2895461at2"/>
<protein>
    <submittedName>
        <fullName evidence="1">Uncharacterized protein</fullName>
    </submittedName>
</protein>
<reference evidence="2" key="1">
    <citation type="submission" date="2016-10" db="EMBL/GenBank/DDBJ databases">
        <authorList>
            <person name="Varghese N."/>
            <person name="Submissions S."/>
        </authorList>
    </citation>
    <scope>NUCLEOTIDE SEQUENCE [LARGE SCALE GENOMIC DNA]</scope>
    <source>
        <strain evidence="2">IBRC-M10078</strain>
    </source>
</reference>
<evidence type="ECO:0000313" key="2">
    <source>
        <dbReference type="Proteomes" id="UP000199159"/>
    </source>
</evidence>
<accession>A0A1H0UD59</accession>
<keyword evidence="2" id="KW-1185">Reference proteome</keyword>
<sequence length="109" mass="12801">MLESNKKITYTSEELIKVLKHLNIMVVSFDKIGSYYGSKMNGNNDEEILKECDCETIRFMNDWKIPQRLSEIRAILSDKFDRTLGDDDMDDLERAMEGLKYWSKPNDKP</sequence>
<dbReference type="AlphaFoldDB" id="A0A1H0UD59"/>
<proteinExistence type="predicted"/>
<dbReference type="RefSeq" id="WP_090853808.1">
    <property type="nucleotide sequence ID" value="NZ_FNJU01000004.1"/>
</dbReference>